<feature type="region of interest" description="Disordered" evidence="1">
    <location>
        <begin position="103"/>
        <end position="175"/>
    </location>
</feature>
<comment type="caution">
    <text evidence="3">The sequence shown here is derived from an EMBL/GenBank/DDBJ whole genome shotgun (WGS) entry which is preliminary data.</text>
</comment>
<keyword evidence="2" id="KW-1133">Transmembrane helix</keyword>
<keyword evidence="2" id="KW-0472">Membrane</keyword>
<feature type="compositionally biased region" description="Basic and acidic residues" evidence="1">
    <location>
        <begin position="1"/>
        <end position="14"/>
    </location>
</feature>
<reference evidence="3 4" key="1">
    <citation type="submission" date="2024-06" db="EMBL/GenBank/DDBJ databases">
        <title>The Natural Products Discovery Center: Release of the First 8490 Sequenced Strains for Exploring Actinobacteria Biosynthetic Diversity.</title>
        <authorList>
            <person name="Kalkreuter E."/>
            <person name="Kautsar S.A."/>
            <person name="Yang D."/>
            <person name="Bader C.D."/>
            <person name="Teijaro C.N."/>
            <person name="Fluegel L."/>
            <person name="Davis C.M."/>
            <person name="Simpson J.R."/>
            <person name="Lauterbach L."/>
            <person name="Steele A.D."/>
            <person name="Gui C."/>
            <person name="Meng S."/>
            <person name="Li G."/>
            <person name="Viehrig K."/>
            <person name="Ye F."/>
            <person name="Su P."/>
            <person name="Kiefer A.F."/>
            <person name="Nichols A."/>
            <person name="Cepeda A.J."/>
            <person name="Yan W."/>
            <person name="Fan B."/>
            <person name="Jiang Y."/>
            <person name="Adhikari A."/>
            <person name="Zheng C.-J."/>
            <person name="Schuster L."/>
            <person name="Cowan T.M."/>
            <person name="Smanski M.J."/>
            <person name="Chevrette M.G."/>
            <person name="De Carvalho L.P.S."/>
            <person name="Shen B."/>
        </authorList>
    </citation>
    <scope>NUCLEOTIDE SEQUENCE [LARGE SCALE GENOMIC DNA]</scope>
    <source>
        <strain evidence="3 4">NPDC001615</strain>
    </source>
</reference>
<proteinExistence type="predicted"/>
<keyword evidence="4" id="KW-1185">Reference proteome</keyword>
<evidence type="ECO:0008006" key="5">
    <source>
        <dbReference type="Google" id="ProtNLM"/>
    </source>
</evidence>
<dbReference type="Proteomes" id="UP001496720">
    <property type="component" value="Unassembled WGS sequence"/>
</dbReference>
<feature type="compositionally biased region" description="Polar residues" evidence="1">
    <location>
        <begin position="159"/>
        <end position="175"/>
    </location>
</feature>
<gene>
    <name evidence="3" type="ORF">ABT188_21640</name>
</gene>
<protein>
    <recommendedName>
        <fullName evidence="5">Serine/threonine protein kinase</fullName>
    </recommendedName>
</protein>
<sequence length="319" mass="33322">MSEEEQPRAERRQEAGQQGGGQQNNAAGRAVQFIAHSGTINVHQATPADPAPAVGAADPKRRRSRRSIVLTSTGAGVAAVALVVGTLAWTGSGPFDRVEETADARGVTAAVESTRPSPPSSPSATATSTPSPTPSSASPSAEPTVEKPAKERAEPAPSSAPTQTRTSPSLDFTEQANTHCGGFRDFLKSSAIKMRACSQVNPDRRTATFGMQVWNTGVTPVTVSTMVKQVRSGARADCPGMPSPGRKIHINPGDSWWSDLGLCGAEDLDLESFQAVAYAVEDPAGTMDPTSSRGVNSISLALNEKGQVLCKYGNNWPPC</sequence>
<evidence type="ECO:0000256" key="1">
    <source>
        <dbReference type="SAM" id="MobiDB-lite"/>
    </source>
</evidence>
<dbReference type="EMBL" id="JBEOZY010000023">
    <property type="protein sequence ID" value="MER6167127.1"/>
    <property type="molecule type" value="Genomic_DNA"/>
</dbReference>
<feature type="compositionally biased region" description="Low complexity" evidence="1">
    <location>
        <begin position="45"/>
        <end position="57"/>
    </location>
</feature>
<feature type="region of interest" description="Disordered" evidence="1">
    <location>
        <begin position="1"/>
        <end position="66"/>
    </location>
</feature>
<evidence type="ECO:0000313" key="4">
    <source>
        <dbReference type="Proteomes" id="UP001496720"/>
    </source>
</evidence>
<accession>A0ABV1T0S4</accession>
<keyword evidence="2" id="KW-0812">Transmembrane</keyword>
<feature type="compositionally biased region" description="Low complexity" evidence="1">
    <location>
        <begin position="122"/>
        <end position="143"/>
    </location>
</feature>
<evidence type="ECO:0000313" key="3">
    <source>
        <dbReference type="EMBL" id="MER6167127.1"/>
    </source>
</evidence>
<feature type="transmembrane region" description="Helical" evidence="2">
    <location>
        <begin position="68"/>
        <end position="89"/>
    </location>
</feature>
<organism evidence="3 4">
    <name type="scientific">Streptomyces violaceorubidus</name>
    <dbReference type="NCBI Taxonomy" id="284042"/>
    <lineage>
        <taxon>Bacteria</taxon>
        <taxon>Bacillati</taxon>
        <taxon>Actinomycetota</taxon>
        <taxon>Actinomycetes</taxon>
        <taxon>Kitasatosporales</taxon>
        <taxon>Streptomycetaceae</taxon>
        <taxon>Streptomyces</taxon>
    </lineage>
</organism>
<dbReference type="RefSeq" id="WP_352148658.1">
    <property type="nucleotide sequence ID" value="NZ_JBEOZY010000023.1"/>
</dbReference>
<name>A0ABV1T0S4_9ACTN</name>
<evidence type="ECO:0000256" key="2">
    <source>
        <dbReference type="SAM" id="Phobius"/>
    </source>
</evidence>
<feature type="compositionally biased region" description="Basic and acidic residues" evidence="1">
    <location>
        <begin position="144"/>
        <end position="154"/>
    </location>
</feature>